<evidence type="ECO:0000313" key="5">
    <source>
        <dbReference type="EMBL" id="SPD06593.1"/>
    </source>
</evidence>
<dbReference type="Pfam" id="PF25597">
    <property type="entry name" value="SH3_retrovirus"/>
    <property type="match status" value="1"/>
</dbReference>
<dbReference type="PROSITE" id="PS50158">
    <property type="entry name" value="ZF_CCHC"/>
    <property type="match status" value="1"/>
</dbReference>
<feature type="domain" description="Integrase catalytic" evidence="4">
    <location>
        <begin position="524"/>
        <end position="622"/>
    </location>
</feature>
<dbReference type="InterPro" id="IPR001878">
    <property type="entry name" value="Znf_CCHC"/>
</dbReference>
<dbReference type="InterPro" id="IPR012337">
    <property type="entry name" value="RNaseH-like_sf"/>
</dbReference>
<keyword evidence="1" id="KW-0863">Zinc-finger</keyword>
<dbReference type="InterPro" id="IPR036397">
    <property type="entry name" value="RNaseH_sf"/>
</dbReference>
<dbReference type="InterPro" id="IPR001584">
    <property type="entry name" value="Integrase_cat-core"/>
</dbReference>
<feature type="compositionally biased region" description="Low complexity" evidence="2">
    <location>
        <begin position="237"/>
        <end position="252"/>
    </location>
</feature>
<reference evidence="5" key="1">
    <citation type="submission" date="2018-02" db="EMBL/GenBank/DDBJ databases">
        <authorList>
            <person name="Cohen D.B."/>
            <person name="Kent A.D."/>
        </authorList>
    </citation>
    <scope>NUCLEOTIDE SEQUENCE</scope>
</reference>
<accession>A0A2N9H495</accession>
<keyword evidence="1" id="KW-0862">Zinc</keyword>
<feature type="region of interest" description="Disordered" evidence="2">
    <location>
        <begin position="750"/>
        <end position="780"/>
    </location>
</feature>
<dbReference type="SUPFAM" id="SSF53098">
    <property type="entry name" value="Ribonuclease H-like"/>
    <property type="match status" value="1"/>
</dbReference>
<dbReference type="GO" id="GO:0015074">
    <property type="term" value="P:DNA integration"/>
    <property type="evidence" value="ECO:0007669"/>
    <property type="project" value="InterPro"/>
</dbReference>
<dbReference type="Pfam" id="PF14223">
    <property type="entry name" value="Retrotran_gag_2"/>
    <property type="match status" value="1"/>
</dbReference>
<dbReference type="GO" id="GO:0003676">
    <property type="term" value="F:nucleic acid binding"/>
    <property type="evidence" value="ECO:0007669"/>
    <property type="project" value="InterPro"/>
</dbReference>
<sequence length="912" mass="101512">MILLSNILNLVSVKLDHSNYVLWKYQITSILKAYSVLSFVDGTQQCPPEYLQNSNGSLQENSLYQQWISRDQGLLTLINSTLSPTALSLVVGQTTAHGVWSILEKRYTSSSRSNILNLKMELHNIKKESTDSINSFLQKIKDTRDRLGAVGVQIDNEEILHIVLKGLPHEYHAFGTAIRTRNDATSFEDIHVLLTAEEQSLQSTIELSKEHAHMAMLANANRNNTLFSSQGNRGRGRNSFNRGRGRNFHNNSGRGGYNNAGNNSSGNAGSPGGFNNHYNSSPTQSYNQRPACQICGKNGHAALDCYHRMDYSYQGKQPPSKLAAMAATSNSQHSDHILALNLATVGNGQAIPITHIGNSQLKASSHLFHLRKVLRVPSMASNLLSVNKFCRDNNCCFLFDANQFKIKDMPTGKLLYRGPSKNGLYPIDGVSLPPPCHTSNFSSIQSTKSVSSKVWHDRLGHPNSQVQQRIFSNSPVHNSSSNKTESACTHCIQGKMTHLPFHKSVSKACKPLEIIHSDVWGPSPITSDGDCGGEYASNEFHSFCISHGITHQYTCPHTSQQNGLAERKHRHIVDIALTLISQSSLPLSFWPYAFSTAVYLINRVPPSNSKTSSPWELLFHCQPNYASLCTFGCLCYPLMRPYNSHKLQPRSVECVFLGYATNAKGYLCYNIHTRKYYTSRHVIFTESVFPFHKSSSVQTPIPPTWLNTNLSFHTCPLTPILGSGPVVSSPPSILGPHPSLSSIPILDPPSDISPTLSSNPPHLPPATSVTNPHSSTHPMQTRAKSGIFKPKQFHHTLVNDYLNTEPPTYKIASQLPQWQDAMTSEFQALQRQNTWTLVPSSSNQNLVGCRWVYKLKRNSDGSIACYKARLVAKGYHQQQGMDYDETFSPVEIMIYDYCWDVSLQIGDELRLR</sequence>
<dbReference type="InterPro" id="IPR057670">
    <property type="entry name" value="SH3_retrovirus"/>
</dbReference>
<feature type="region of interest" description="Disordered" evidence="2">
    <location>
        <begin position="225"/>
        <end position="286"/>
    </location>
</feature>
<dbReference type="InterPro" id="IPR025724">
    <property type="entry name" value="GAG-pre-integrase_dom"/>
</dbReference>
<feature type="domain" description="CCHC-type" evidence="3">
    <location>
        <begin position="292"/>
        <end position="305"/>
    </location>
</feature>
<gene>
    <name evidence="5" type="ORF">FSB_LOCUS34475</name>
</gene>
<dbReference type="Pfam" id="PF13976">
    <property type="entry name" value="gag_pre-integrs"/>
    <property type="match status" value="1"/>
</dbReference>
<dbReference type="Pfam" id="PF07727">
    <property type="entry name" value="RVT_2"/>
    <property type="match status" value="1"/>
</dbReference>
<dbReference type="EMBL" id="OIVN01002804">
    <property type="protein sequence ID" value="SPD06593.1"/>
    <property type="molecule type" value="Genomic_DNA"/>
</dbReference>
<proteinExistence type="predicted"/>
<organism evidence="5">
    <name type="scientific">Fagus sylvatica</name>
    <name type="common">Beechnut</name>
    <dbReference type="NCBI Taxonomy" id="28930"/>
    <lineage>
        <taxon>Eukaryota</taxon>
        <taxon>Viridiplantae</taxon>
        <taxon>Streptophyta</taxon>
        <taxon>Embryophyta</taxon>
        <taxon>Tracheophyta</taxon>
        <taxon>Spermatophyta</taxon>
        <taxon>Magnoliopsida</taxon>
        <taxon>eudicotyledons</taxon>
        <taxon>Gunneridae</taxon>
        <taxon>Pentapetalae</taxon>
        <taxon>rosids</taxon>
        <taxon>fabids</taxon>
        <taxon>Fagales</taxon>
        <taxon>Fagaceae</taxon>
        <taxon>Fagus</taxon>
    </lineage>
</organism>
<protein>
    <recommendedName>
        <fullName evidence="6">Integrase catalytic domain-containing protein</fullName>
    </recommendedName>
</protein>
<dbReference type="PANTHER" id="PTHR47481">
    <property type="match status" value="1"/>
</dbReference>
<evidence type="ECO:0000256" key="1">
    <source>
        <dbReference type="PROSITE-ProRule" id="PRU00047"/>
    </source>
</evidence>
<evidence type="ECO:0000259" key="4">
    <source>
        <dbReference type="PROSITE" id="PS50994"/>
    </source>
</evidence>
<dbReference type="Gene3D" id="3.30.420.10">
    <property type="entry name" value="Ribonuclease H-like superfamily/Ribonuclease H"/>
    <property type="match status" value="1"/>
</dbReference>
<feature type="compositionally biased region" description="Polar residues" evidence="2">
    <location>
        <begin position="767"/>
        <end position="780"/>
    </location>
</feature>
<name>A0A2N9H495_FAGSY</name>
<dbReference type="PROSITE" id="PS50994">
    <property type="entry name" value="INTEGRASE"/>
    <property type="match status" value="1"/>
</dbReference>
<feature type="compositionally biased region" description="Polar residues" evidence="2">
    <location>
        <begin position="277"/>
        <end position="286"/>
    </location>
</feature>
<dbReference type="GO" id="GO:0008270">
    <property type="term" value="F:zinc ion binding"/>
    <property type="evidence" value="ECO:0007669"/>
    <property type="project" value="UniProtKB-KW"/>
</dbReference>
<dbReference type="InterPro" id="IPR013103">
    <property type="entry name" value="RVT_2"/>
</dbReference>
<evidence type="ECO:0000259" key="3">
    <source>
        <dbReference type="PROSITE" id="PS50158"/>
    </source>
</evidence>
<evidence type="ECO:0000256" key="2">
    <source>
        <dbReference type="SAM" id="MobiDB-lite"/>
    </source>
</evidence>
<dbReference type="PANTHER" id="PTHR47481:SF28">
    <property type="entry name" value="RETROTRANSPOSON COPIA-LIKE N-TERMINAL DOMAIN-CONTAINING PROTEIN"/>
    <property type="match status" value="1"/>
</dbReference>
<feature type="compositionally biased region" description="Low complexity" evidence="2">
    <location>
        <begin position="259"/>
        <end position="276"/>
    </location>
</feature>
<dbReference type="AlphaFoldDB" id="A0A2N9H495"/>
<keyword evidence="1" id="KW-0479">Metal-binding</keyword>
<evidence type="ECO:0008006" key="6">
    <source>
        <dbReference type="Google" id="ProtNLM"/>
    </source>
</evidence>